<name>A0A5N6U0A5_ASPAV</name>
<comment type="similarity">
    <text evidence="2">Belongs to the FAD-binding monooxygenase family.</text>
</comment>
<dbReference type="OrthoDB" id="66881at2759"/>
<evidence type="ECO:0000313" key="9">
    <source>
        <dbReference type="EMBL" id="KAE8151974.1"/>
    </source>
</evidence>
<keyword evidence="3" id="KW-0285">Flavoprotein</keyword>
<evidence type="ECO:0000256" key="3">
    <source>
        <dbReference type="ARBA" id="ARBA00022630"/>
    </source>
</evidence>
<dbReference type="GO" id="GO:0050660">
    <property type="term" value="F:flavin adenine dinucleotide binding"/>
    <property type="evidence" value="ECO:0007669"/>
    <property type="project" value="InterPro"/>
</dbReference>
<keyword evidence="7" id="KW-0503">Monooxygenase</keyword>
<dbReference type="GO" id="GO:0004499">
    <property type="term" value="F:N,N-dimethylaniline monooxygenase activity"/>
    <property type="evidence" value="ECO:0007669"/>
    <property type="project" value="InterPro"/>
</dbReference>
<sequence>MRRDLGAPGANGHTKKKSDPVNLELDVVIVGAGFAGIYLLHLLRKEGLRAKIVEVGHGLGGVWYWNSYPGARVDSPYPVYALNIPEVYNTWTWSESYPTYKELRQYFQHVDSILDISKDVIYGEKLVKATFDEATNNWVSETDNGSSFTSRFFCSCIGFAAKRLFPDWPGLKEGAYKGQILHSSFWPASGIDICGRKVAVVGTGATGVQLSQEVARNTERLTCFIRTPNLTWPMGLERIAPEQAEKDRELLPYLLGEKRYGNIFFDSTPKEREVRLERQYQEGGPEVLFSHTDILTNQAANDEIYNFWRRKTRARMSDGRKADVLAPTKPPYPFGGRRVSLEQDYYEQMDRPHVALVDLNSTPVTHLVSKGIVTSDGTIHEADLIILATGFDALTGGFKDIAITGPKGLTLEGKWNNGTHAYLGMTISGLPNLFYTYGALAPTAFANGPTLVELQANWIIEVMRKMQLEGLTKIDATQEAEREWKDKVESMEAMTLRGNAERSWYHGSNVPGKKREPLIYPGGIPLYRKEMQEAIVPDWKGVTVS</sequence>
<feature type="transmembrane region" description="Helical" evidence="8">
    <location>
        <begin position="21"/>
        <end position="43"/>
    </location>
</feature>
<accession>A0A5N6U0A5</accession>
<proteinExistence type="inferred from homology"/>
<comment type="cofactor">
    <cofactor evidence="1">
        <name>FAD</name>
        <dbReference type="ChEBI" id="CHEBI:57692"/>
    </cofactor>
</comment>
<dbReference type="InterPro" id="IPR036188">
    <property type="entry name" value="FAD/NAD-bd_sf"/>
</dbReference>
<dbReference type="InterPro" id="IPR050775">
    <property type="entry name" value="FAD-binding_Monooxygenases"/>
</dbReference>
<reference evidence="9 10" key="1">
    <citation type="submission" date="2019-04" db="EMBL/GenBank/DDBJ databases">
        <title>Friends and foes A comparative genomics study of 23 Aspergillus species from section Flavi.</title>
        <authorList>
            <consortium name="DOE Joint Genome Institute"/>
            <person name="Kjaerbolling I."/>
            <person name="Vesth T."/>
            <person name="Frisvad J.C."/>
            <person name="Nybo J.L."/>
            <person name="Theobald S."/>
            <person name="Kildgaard S."/>
            <person name="Isbrandt T."/>
            <person name="Kuo A."/>
            <person name="Sato A."/>
            <person name="Lyhne E.K."/>
            <person name="Kogle M.E."/>
            <person name="Wiebenga A."/>
            <person name="Kun R.S."/>
            <person name="Lubbers R.J."/>
            <person name="Makela M.R."/>
            <person name="Barry K."/>
            <person name="Chovatia M."/>
            <person name="Clum A."/>
            <person name="Daum C."/>
            <person name="Haridas S."/>
            <person name="He G."/>
            <person name="LaButti K."/>
            <person name="Lipzen A."/>
            <person name="Mondo S."/>
            <person name="Riley R."/>
            <person name="Salamov A."/>
            <person name="Simmons B.A."/>
            <person name="Magnuson J.K."/>
            <person name="Henrissat B."/>
            <person name="Mortensen U.H."/>
            <person name="Larsen T.O."/>
            <person name="Devries R.P."/>
            <person name="Grigoriev I.V."/>
            <person name="Machida M."/>
            <person name="Baker S.E."/>
            <person name="Andersen M.R."/>
        </authorList>
    </citation>
    <scope>NUCLEOTIDE SEQUENCE [LARGE SCALE GENOMIC DNA]</scope>
    <source>
        <strain evidence="9 10">IBT 18842</strain>
    </source>
</reference>
<evidence type="ECO:0000256" key="8">
    <source>
        <dbReference type="SAM" id="Phobius"/>
    </source>
</evidence>
<dbReference type="GO" id="GO:0050661">
    <property type="term" value="F:NADP binding"/>
    <property type="evidence" value="ECO:0007669"/>
    <property type="project" value="InterPro"/>
</dbReference>
<dbReference type="PANTHER" id="PTHR43098">
    <property type="entry name" value="L-ORNITHINE N(5)-MONOOXYGENASE-RELATED"/>
    <property type="match status" value="1"/>
</dbReference>
<dbReference type="SUPFAM" id="SSF51905">
    <property type="entry name" value="FAD/NAD(P)-binding domain"/>
    <property type="match status" value="1"/>
</dbReference>
<keyword evidence="8" id="KW-1133">Transmembrane helix</keyword>
<evidence type="ECO:0000256" key="5">
    <source>
        <dbReference type="ARBA" id="ARBA00022857"/>
    </source>
</evidence>
<dbReference type="Pfam" id="PF00743">
    <property type="entry name" value="FMO-like"/>
    <property type="match status" value="1"/>
</dbReference>
<evidence type="ECO:0000313" key="10">
    <source>
        <dbReference type="Proteomes" id="UP000325780"/>
    </source>
</evidence>
<organism evidence="9 10">
    <name type="scientific">Aspergillus avenaceus</name>
    <dbReference type="NCBI Taxonomy" id="36643"/>
    <lineage>
        <taxon>Eukaryota</taxon>
        <taxon>Fungi</taxon>
        <taxon>Dikarya</taxon>
        <taxon>Ascomycota</taxon>
        <taxon>Pezizomycotina</taxon>
        <taxon>Eurotiomycetes</taxon>
        <taxon>Eurotiomycetidae</taxon>
        <taxon>Eurotiales</taxon>
        <taxon>Aspergillaceae</taxon>
        <taxon>Aspergillus</taxon>
        <taxon>Aspergillus subgen. Circumdati</taxon>
    </lineage>
</organism>
<dbReference type="Gene3D" id="3.50.50.60">
    <property type="entry name" value="FAD/NAD(P)-binding domain"/>
    <property type="match status" value="3"/>
</dbReference>
<evidence type="ECO:0000256" key="1">
    <source>
        <dbReference type="ARBA" id="ARBA00001974"/>
    </source>
</evidence>
<dbReference type="EMBL" id="ML742061">
    <property type="protein sequence ID" value="KAE8151974.1"/>
    <property type="molecule type" value="Genomic_DNA"/>
</dbReference>
<keyword evidence="8" id="KW-0812">Transmembrane</keyword>
<keyword evidence="10" id="KW-1185">Reference proteome</keyword>
<evidence type="ECO:0000256" key="6">
    <source>
        <dbReference type="ARBA" id="ARBA00023002"/>
    </source>
</evidence>
<dbReference type="Proteomes" id="UP000325780">
    <property type="component" value="Unassembled WGS sequence"/>
</dbReference>
<keyword evidence="8" id="KW-0472">Membrane</keyword>
<evidence type="ECO:0000256" key="2">
    <source>
        <dbReference type="ARBA" id="ARBA00010139"/>
    </source>
</evidence>
<evidence type="ECO:0000256" key="7">
    <source>
        <dbReference type="ARBA" id="ARBA00023033"/>
    </source>
</evidence>
<dbReference type="InterPro" id="IPR020946">
    <property type="entry name" value="Flavin_mOase-like"/>
</dbReference>
<dbReference type="AlphaFoldDB" id="A0A5N6U0A5"/>
<protein>
    <submittedName>
        <fullName evidence="9">Uncharacterized protein</fullName>
    </submittedName>
</protein>
<evidence type="ECO:0000256" key="4">
    <source>
        <dbReference type="ARBA" id="ARBA00022827"/>
    </source>
</evidence>
<gene>
    <name evidence="9" type="ORF">BDV25DRAFT_170925</name>
</gene>
<dbReference type="PANTHER" id="PTHR43098:SF3">
    <property type="entry name" value="L-ORNITHINE N(5)-MONOOXYGENASE-RELATED"/>
    <property type="match status" value="1"/>
</dbReference>
<keyword evidence="6" id="KW-0560">Oxidoreductase</keyword>
<keyword evidence="5" id="KW-0521">NADP</keyword>
<keyword evidence="4" id="KW-0274">FAD</keyword>